<comment type="caution">
    <text evidence="6">The sequence shown here is derived from an EMBL/GenBank/DDBJ whole genome shotgun (WGS) entry which is preliminary data.</text>
</comment>
<dbReference type="InterPro" id="IPR027417">
    <property type="entry name" value="P-loop_NTPase"/>
</dbReference>
<sequence>MRLRSFTAETLPDAMHQVREELGLDAVILSTQELGGALGVKVMAALDSDLDDELDLQEPENLIETVDGLSEVLDYHQVPAPLANRLLSNASGLNAEDNVMALAGVLDGAFDFAPLPTAASKHPVMIIGPSGSGKTATAAKLCALARLAGQDASLITMDAEKAGGMSQAETFAAALEVPLQRADTATALSAVIAASSKDPLIVIDTPGVSPYDEAALQELRETADKVGAQTILVLPSGGDCYEQAECALAFRDAGTRHLIMTRLDSSRRYGGLLCAAHAGRFSLMGVGISAQIGNGLAPINPVSMARLLQPATNTQEHLSLVLGTL</sequence>
<feature type="domain" description="AAA+ ATPase" evidence="4">
    <location>
        <begin position="120"/>
        <end position="264"/>
    </location>
</feature>
<reference evidence="6 7" key="1">
    <citation type="submission" date="2019-06" db="EMBL/GenBank/DDBJ databases">
        <title>Whole genome sequence for Rhodospirillaceae sp. R148.</title>
        <authorList>
            <person name="Wang G."/>
        </authorList>
    </citation>
    <scope>NUCLEOTIDE SEQUENCE [LARGE SCALE GENOMIC DNA]</scope>
    <source>
        <strain evidence="6 7">R148</strain>
    </source>
</reference>
<dbReference type="SMART" id="SM00962">
    <property type="entry name" value="SRP54"/>
    <property type="match status" value="1"/>
</dbReference>
<dbReference type="OrthoDB" id="9778554at2"/>
<evidence type="ECO:0000259" key="4">
    <source>
        <dbReference type="SMART" id="SM00382"/>
    </source>
</evidence>
<protein>
    <submittedName>
        <fullName evidence="6">GTP-binding protein</fullName>
    </submittedName>
</protein>
<dbReference type="EMBL" id="VHSH01000013">
    <property type="protein sequence ID" value="TQV71892.1"/>
    <property type="molecule type" value="Genomic_DNA"/>
</dbReference>
<dbReference type="PANTHER" id="PTHR11564">
    <property type="entry name" value="SIGNAL RECOGNITION PARTICLE 54K PROTEIN SRP54"/>
    <property type="match status" value="1"/>
</dbReference>
<dbReference type="InterPro" id="IPR003593">
    <property type="entry name" value="AAA+_ATPase"/>
</dbReference>
<comment type="subcellular location">
    <subcellularLocation>
        <location evidence="1">Cell inner membrane</location>
        <topology evidence="1">Peripheral membrane protein</topology>
        <orientation evidence="1">Cytoplasmic side</orientation>
    </subcellularLocation>
</comment>
<dbReference type="SUPFAM" id="SSF52540">
    <property type="entry name" value="P-loop containing nucleoside triphosphate hydrolases"/>
    <property type="match status" value="1"/>
</dbReference>
<evidence type="ECO:0000313" key="7">
    <source>
        <dbReference type="Proteomes" id="UP000315252"/>
    </source>
</evidence>
<gene>
    <name evidence="6" type="ORF">FKG95_26290</name>
</gene>
<accession>A0A545T3V1</accession>
<evidence type="ECO:0000256" key="2">
    <source>
        <dbReference type="ARBA" id="ARBA00022741"/>
    </source>
</evidence>
<dbReference type="GO" id="GO:0048500">
    <property type="term" value="C:signal recognition particle"/>
    <property type="evidence" value="ECO:0007669"/>
    <property type="project" value="InterPro"/>
</dbReference>
<keyword evidence="3" id="KW-0342">GTP-binding</keyword>
<dbReference type="GO" id="GO:0006614">
    <property type="term" value="P:SRP-dependent cotranslational protein targeting to membrane"/>
    <property type="evidence" value="ECO:0007669"/>
    <property type="project" value="InterPro"/>
</dbReference>
<dbReference type="SMART" id="SM00382">
    <property type="entry name" value="AAA"/>
    <property type="match status" value="1"/>
</dbReference>
<dbReference type="InterPro" id="IPR000897">
    <property type="entry name" value="SRP54_GTPase_dom"/>
</dbReference>
<dbReference type="RefSeq" id="WP_142899439.1">
    <property type="nucleotide sequence ID" value="NZ_ML660064.1"/>
</dbReference>
<name>A0A545T3V1_9PROT</name>
<evidence type="ECO:0000259" key="5">
    <source>
        <dbReference type="SMART" id="SM00962"/>
    </source>
</evidence>
<keyword evidence="2" id="KW-0547">Nucleotide-binding</keyword>
<dbReference type="PANTHER" id="PTHR11564:SF5">
    <property type="entry name" value="SIGNAL RECOGNITION PARTICLE SUBUNIT SRP54"/>
    <property type="match status" value="1"/>
</dbReference>
<dbReference type="AlphaFoldDB" id="A0A545T3V1"/>
<evidence type="ECO:0000256" key="3">
    <source>
        <dbReference type="ARBA" id="ARBA00023134"/>
    </source>
</evidence>
<dbReference type="Pfam" id="PF00448">
    <property type="entry name" value="SRP54"/>
    <property type="match status" value="1"/>
</dbReference>
<proteinExistence type="predicted"/>
<organism evidence="6 7">
    <name type="scientific">Denitrobaculum tricleocarpae</name>
    <dbReference type="NCBI Taxonomy" id="2591009"/>
    <lineage>
        <taxon>Bacteria</taxon>
        <taxon>Pseudomonadati</taxon>
        <taxon>Pseudomonadota</taxon>
        <taxon>Alphaproteobacteria</taxon>
        <taxon>Rhodospirillales</taxon>
        <taxon>Rhodospirillaceae</taxon>
        <taxon>Denitrobaculum</taxon>
    </lineage>
</organism>
<evidence type="ECO:0000313" key="6">
    <source>
        <dbReference type="EMBL" id="TQV71892.1"/>
    </source>
</evidence>
<dbReference type="Proteomes" id="UP000315252">
    <property type="component" value="Unassembled WGS sequence"/>
</dbReference>
<dbReference type="InterPro" id="IPR022941">
    <property type="entry name" value="SRP54"/>
</dbReference>
<feature type="domain" description="SRP54-type proteins GTP-binding" evidence="5">
    <location>
        <begin position="121"/>
        <end position="309"/>
    </location>
</feature>
<evidence type="ECO:0000256" key="1">
    <source>
        <dbReference type="ARBA" id="ARBA00004515"/>
    </source>
</evidence>
<dbReference type="GO" id="GO:0005525">
    <property type="term" value="F:GTP binding"/>
    <property type="evidence" value="ECO:0007669"/>
    <property type="project" value="UniProtKB-KW"/>
</dbReference>
<dbReference type="Gene3D" id="3.40.50.300">
    <property type="entry name" value="P-loop containing nucleotide triphosphate hydrolases"/>
    <property type="match status" value="1"/>
</dbReference>
<keyword evidence="7" id="KW-1185">Reference proteome</keyword>
<dbReference type="GO" id="GO:0005886">
    <property type="term" value="C:plasma membrane"/>
    <property type="evidence" value="ECO:0007669"/>
    <property type="project" value="UniProtKB-SubCell"/>
</dbReference>
<dbReference type="GO" id="GO:0003924">
    <property type="term" value="F:GTPase activity"/>
    <property type="evidence" value="ECO:0007669"/>
    <property type="project" value="InterPro"/>
</dbReference>